<dbReference type="InterPro" id="IPR010733">
    <property type="entry name" value="DUF1308"/>
</dbReference>
<sequence>MSPDTDTNNDINGNANPSPNAQQLATSLVTRCRTLISEIDAFHALLTDTQRNPQVVEARSIRSNTISELRTLEKLAAQIDAEPVEDDDIPETHKRLTHALRSSNLPFYEAVWTIAKRSCTGLVGFGKRFYRDGDSGGGWDEGHKKRPNKDKRKSVFVDIVADGGEEWVKVSTVSETRLLFEMAEKGWEADSEAGSDEEEPRTVLRNYDGDRRPDGASDNTGSDGDEDDDEVELVKLAREMRRASDNTRVRYRHPRLRFVIPKIEEGKIPEIDDLLKAIRGYGVQVDCGEAVFSSEAIDLDQELRRLLPKPFKRFASTLNVDCTLLLAIVSDLSHFKNIPPSPTLHRAILRQLEVERSHPLLTKELWPAMVDHDLVCTKEAAERMREIVETIGTDSEKQRTWMIMGIDEFRGLDSPSLLQRLQALSDHPIPSQWKLPIKTVDSISAIALGRKEGVIPLVADRVTEILSDINHSVFMYGWASKLMTISSNRTVVKQIEMTVEKHREGDEELEGPLIWVCDTARSLIGKEKSRKN</sequence>
<gene>
    <name evidence="3" type="ORF">FE257_001427</name>
</gene>
<organism evidence="3 4">
    <name type="scientific">Aspergillus nanangensis</name>
    <dbReference type="NCBI Taxonomy" id="2582783"/>
    <lineage>
        <taxon>Eukaryota</taxon>
        <taxon>Fungi</taxon>
        <taxon>Dikarya</taxon>
        <taxon>Ascomycota</taxon>
        <taxon>Pezizomycotina</taxon>
        <taxon>Eurotiomycetes</taxon>
        <taxon>Eurotiomycetidae</taxon>
        <taxon>Eurotiales</taxon>
        <taxon>Aspergillaceae</taxon>
        <taxon>Aspergillus</taxon>
        <taxon>Aspergillus subgen. Circumdati</taxon>
    </lineage>
</organism>
<accession>A0AAD4GPN3</accession>
<feature type="region of interest" description="Disordered" evidence="1">
    <location>
        <begin position="189"/>
        <end position="229"/>
    </location>
</feature>
<reference evidence="3" key="1">
    <citation type="journal article" date="2019" name="Beilstein J. Org. Chem.">
        <title>Nanangenines: drimane sesquiterpenoids as the dominant metabolite cohort of a novel Australian fungus, Aspergillus nanangensis.</title>
        <authorList>
            <person name="Lacey H.J."/>
            <person name="Gilchrist C.L.M."/>
            <person name="Crombie A."/>
            <person name="Kalaitzis J.A."/>
            <person name="Vuong D."/>
            <person name="Rutledge P.J."/>
            <person name="Turner P."/>
            <person name="Pitt J.I."/>
            <person name="Lacey E."/>
            <person name="Chooi Y.H."/>
            <person name="Piggott A.M."/>
        </authorList>
    </citation>
    <scope>NUCLEOTIDE SEQUENCE</scope>
    <source>
        <strain evidence="3">MST-FP2251</strain>
    </source>
</reference>
<reference evidence="3" key="2">
    <citation type="submission" date="2020-02" db="EMBL/GenBank/DDBJ databases">
        <authorList>
            <person name="Gilchrist C.L.M."/>
            <person name="Chooi Y.-H."/>
        </authorList>
    </citation>
    <scope>NUCLEOTIDE SEQUENCE</scope>
    <source>
        <strain evidence="3">MST-FP2251</strain>
    </source>
</reference>
<dbReference type="PANTHER" id="PTHR13379">
    <property type="entry name" value="UNCHARACTERIZED DUF1308"/>
    <property type="match status" value="1"/>
</dbReference>
<evidence type="ECO:0000313" key="3">
    <source>
        <dbReference type="EMBL" id="KAF9884605.1"/>
    </source>
</evidence>
<dbReference type="AlphaFoldDB" id="A0AAD4GPN3"/>
<protein>
    <recommendedName>
        <fullName evidence="2">DUF1308 domain-containing protein</fullName>
    </recommendedName>
</protein>
<dbReference type="Proteomes" id="UP001194746">
    <property type="component" value="Unassembled WGS sequence"/>
</dbReference>
<feature type="region of interest" description="Disordered" evidence="1">
    <location>
        <begin position="1"/>
        <end position="21"/>
    </location>
</feature>
<dbReference type="EMBL" id="VCAU01000117">
    <property type="protein sequence ID" value="KAF9884605.1"/>
    <property type="molecule type" value="Genomic_DNA"/>
</dbReference>
<feature type="compositionally biased region" description="Acidic residues" evidence="1">
    <location>
        <begin position="189"/>
        <end position="199"/>
    </location>
</feature>
<evidence type="ECO:0000259" key="2">
    <source>
        <dbReference type="Pfam" id="PF07000"/>
    </source>
</evidence>
<dbReference type="Pfam" id="PF07000">
    <property type="entry name" value="DUF1308"/>
    <property type="match status" value="1"/>
</dbReference>
<proteinExistence type="predicted"/>
<feature type="domain" description="DUF1308" evidence="2">
    <location>
        <begin position="318"/>
        <end position="401"/>
    </location>
</feature>
<dbReference type="PANTHER" id="PTHR13379:SF0">
    <property type="entry name" value="UPF0415 PROTEIN C7ORF25"/>
    <property type="match status" value="1"/>
</dbReference>
<keyword evidence="4" id="KW-1185">Reference proteome</keyword>
<comment type="caution">
    <text evidence="3">The sequence shown here is derived from an EMBL/GenBank/DDBJ whole genome shotgun (WGS) entry which is preliminary data.</text>
</comment>
<evidence type="ECO:0000256" key="1">
    <source>
        <dbReference type="SAM" id="MobiDB-lite"/>
    </source>
</evidence>
<name>A0AAD4GPN3_ASPNN</name>
<evidence type="ECO:0000313" key="4">
    <source>
        <dbReference type="Proteomes" id="UP001194746"/>
    </source>
</evidence>